<dbReference type="Proteomes" id="UP000729913">
    <property type="component" value="Unassembled WGS sequence"/>
</dbReference>
<keyword evidence="1" id="KW-0479">Metal-binding</keyword>
<reference evidence="4" key="1">
    <citation type="submission" date="2020-03" db="EMBL/GenBank/DDBJ databases">
        <authorList>
            <person name="Chebbi M.A."/>
            <person name="Drezen J.M."/>
        </authorList>
    </citation>
    <scope>NUCLEOTIDE SEQUENCE</scope>
    <source>
        <tissue evidence="4">Whole body</tissue>
    </source>
</reference>
<evidence type="ECO:0000313" key="4">
    <source>
        <dbReference type="EMBL" id="KAG8036271.1"/>
    </source>
</evidence>
<feature type="compositionally biased region" description="Polar residues" evidence="2">
    <location>
        <begin position="102"/>
        <end position="123"/>
    </location>
</feature>
<protein>
    <recommendedName>
        <fullName evidence="3">C2H2-type domain-containing protein</fullName>
    </recommendedName>
</protein>
<proteinExistence type="predicted"/>
<dbReference type="InterPro" id="IPR013087">
    <property type="entry name" value="Znf_C2H2_type"/>
</dbReference>
<evidence type="ECO:0000256" key="1">
    <source>
        <dbReference type="PROSITE-ProRule" id="PRU00042"/>
    </source>
</evidence>
<feature type="region of interest" description="Disordered" evidence="2">
    <location>
        <begin position="100"/>
        <end position="123"/>
    </location>
</feature>
<keyword evidence="1" id="KW-0862">Zinc</keyword>
<dbReference type="EMBL" id="JAAOIC020000049">
    <property type="protein sequence ID" value="KAG8036271.1"/>
    <property type="molecule type" value="Genomic_DNA"/>
</dbReference>
<keyword evidence="5" id="KW-1185">Reference proteome</keyword>
<dbReference type="AlphaFoldDB" id="A0A8J5UXS2"/>
<dbReference type="PROSITE" id="PS50157">
    <property type="entry name" value="ZINC_FINGER_C2H2_2"/>
    <property type="match status" value="1"/>
</dbReference>
<dbReference type="GO" id="GO:0008270">
    <property type="term" value="F:zinc ion binding"/>
    <property type="evidence" value="ECO:0007669"/>
    <property type="project" value="UniProtKB-KW"/>
</dbReference>
<dbReference type="PROSITE" id="PS00028">
    <property type="entry name" value="ZINC_FINGER_C2H2_1"/>
    <property type="match status" value="1"/>
</dbReference>
<keyword evidence="1" id="KW-0863">Zinc-finger</keyword>
<organism evidence="4 5">
    <name type="scientific">Cotesia typhae</name>
    <dbReference type="NCBI Taxonomy" id="2053667"/>
    <lineage>
        <taxon>Eukaryota</taxon>
        <taxon>Metazoa</taxon>
        <taxon>Ecdysozoa</taxon>
        <taxon>Arthropoda</taxon>
        <taxon>Hexapoda</taxon>
        <taxon>Insecta</taxon>
        <taxon>Pterygota</taxon>
        <taxon>Neoptera</taxon>
        <taxon>Endopterygota</taxon>
        <taxon>Hymenoptera</taxon>
        <taxon>Apocrita</taxon>
        <taxon>Ichneumonoidea</taxon>
        <taxon>Braconidae</taxon>
        <taxon>Microgastrinae</taxon>
        <taxon>Cotesia</taxon>
    </lineage>
</organism>
<feature type="non-terminal residue" evidence="4">
    <location>
        <position position="1"/>
    </location>
</feature>
<comment type="caution">
    <text evidence="4">The sequence shown here is derived from an EMBL/GenBank/DDBJ whole genome shotgun (WGS) entry which is preliminary data.</text>
</comment>
<evidence type="ECO:0000313" key="5">
    <source>
        <dbReference type="Proteomes" id="UP000729913"/>
    </source>
</evidence>
<name>A0A8J5UXS2_9HYME</name>
<evidence type="ECO:0000256" key="2">
    <source>
        <dbReference type="SAM" id="MobiDB-lite"/>
    </source>
</evidence>
<accession>A0A8J5UXS2</accession>
<reference evidence="4" key="2">
    <citation type="submission" date="2021-04" db="EMBL/GenBank/DDBJ databases">
        <title>Genome-wide patterns of bracovirus chromosomal integration into multiple host tissues during parasitism.</title>
        <authorList>
            <person name="Chebbi M.A.C."/>
        </authorList>
    </citation>
    <scope>NUCLEOTIDE SEQUENCE</scope>
    <source>
        <tissue evidence="4">Whole body</tissue>
    </source>
</reference>
<feature type="domain" description="C2H2-type" evidence="3">
    <location>
        <begin position="130"/>
        <end position="158"/>
    </location>
</feature>
<gene>
    <name evidence="4" type="ORF">G9C98_004851</name>
</gene>
<sequence>MKKMSNNDELSSLFTFLSNSVKTLEIPKESPITCSVEDTPLENQVETIPEIIEPHKSTGAENLGEFLKNIIAVSAQIPTEDNSLMITPAREDNKSLLRLSENRSSVNRSTKHGNSPTSNNPMYTKETNYYACQLCDAKFFKRKYILEHIRRKHSNLPSSTEQKPTINQISE</sequence>
<evidence type="ECO:0000259" key="3">
    <source>
        <dbReference type="PROSITE" id="PS50157"/>
    </source>
</evidence>